<dbReference type="Proteomes" id="UP001321760">
    <property type="component" value="Unassembled WGS sequence"/>
</dbReference>
<keyword evidence="3" id="KW-1185">Reference proteome</keyword>
<evidence type="ECO:0000256" key="1">
    <source>
        <dbReference type="SAM" id="MobiDB-lite"/>
    </source>
</evidence>
<protein>
    <submittedName>
        <fullName evidence="2">Uncharacterized protein</fullName>
    </submittedName>
</protein>
<dbReference type="AlphaFoldDB" id="A0AAV9GMR4"/>
<evidence type="ECO:0000313" key="3">
    <source>
        <dbReference type="Proteomes" id="UP001321760"/>
    </source>
</evidence>
<organism evidence="2 3">
    <name type="scientific">Podospora aff. communis PSN243</name>
    <dbReference type="NCBI Taxonomy" id="3040156"/>
    <lineage>
        <taxon>Eukaryota</taxon>
        <taxon>Fungi</taxon>
        <taxon>Dikarya</taxon>
        <taxon>Ascomycota</taxon>
        <taxon>Pezizomycotina</taxon>
        <taxon>Sordariomycetes</taxon>
        <taxon>Sordariomycetidae</taxon>
        <taxon>Sordariales</taxon>
        <taxon>Podosporaceae</taxon>
        <taxon>Podospora</taxon>
    </lineage>
</organism>
<accession>A0AAV9GMR4</accession>
<reference evidence="2" key="1">
    <citation type="journal article" date="2023" name="Mol. Phylogenet. Evol.">
        <title>Genome-scale phylogeny and comparative genomics of the fungal order Sordariales.</title>
        <authorList>
            <person name="Hensen N."/>
            <person name="Bonometti L."/>
            <person name="Westerberg I."/>
            <person name="Brannstrom I.O."/>
            <person name="Guillou S."/>
            <person name="Cros-Aarteil S."/>
            <person name="Calhoun S."/>
            <person name="Haridas S."/>
            <person name="Kuo A."/>
            <person name="Mondo S."/>
            <person name="Pangilinan J."/>
            <person name="Riley R."/>
            <person name="LaButti K."/>
            <person name="Andreopoulos B."/>
            <person name="Lipzen A."/>
            <person name="Chen C."/>
            <person name="Yan M."/>
            <person name="Daum C."/>
            <person name="Ng V."/>
            <person name="Clum A."/>
            <person name="Steindorff A."/>
            <person name="Ohm R.A."/>
            <person name="Martin F."/>
            <person name="Silar P."/>
            <person name="Natvig D.O."/>
            <person name="Lalanne C."/>
            <person name="Gautier V."/>
            <person name="Ament-Velasquez S.L."/>
            <person name="Kruys A."/>
            <person name="Hutchinson M.I."/>
            <person name="Powell A.J."/>
            <person name="Barry K."/>
            <person name="Miller A.N."/>
            <person name="Grigoriev I.V."/>
            <person name="Debuchy R."/>
            <person name="Gladieux P."/>
            <person name="Hiltunen Thoren M."/>
            <person name="Johannesson H."/>
        </authorList>
    </citation>
    <scope>NUCLEOTIDE SEQUENCE</scope>
    <source>
        <strain evidence="2">PSN243</strain>
    </source>
</reference>
<feature type="compositionally biased region" description="Polar residues" evidence="1">
    <location>
        <begin position="1"/>
        <end position="15"/>
    </location>
</feature>
<reference evidence="2" key="2">
    <citation type="submission" date="2023-05" db="EMBL/GenBank/DDBJ databases">
        <authorList>
            <consortium name="Lawrence Berkeley National Laboratory"/>
            <person name="Steindorff A."/>
            <person name="Hensen N."/>
            <person name="Bonometti L."/>
            <person name="Westerberg I."/>
            <person name="Brannstrom I.O."/>
            <person name="Guillou S."/>
            <person name="Cros-Aarteil S."/>
            <person name="Calhoun S."/>
            <person name="Haridas S."/>
            <person name="Kuo A."/>
            <person name="Mondo S."/>
            <person name="Pangilinan J."/>
            <person name="Riley R."/>
            <person name="Labutti K."/>
            <person name="Andreopoulos B."/>
            <person name="Lipzen A."/>
            <person name="Chen C."/>
            <person name="Yanf M."/>
            <person name="Daum C."/>
            <person name="Ng V."/>
            <person name="Clum A."/>
            <person name="Ohm R."/>
            <person name="Martin F."/>
            <person name="Silar P."/>
            <person name="Natvig D."/>
            <person name="Lalanne C."/>
            <person name="Gautier V."/>
            <person name="Ament-Velasquez S.L."/>
            <person name="Kruys A."/>
            <person name="Hutchinson M.I."/>
            <person name="Powell A.J."/>
            <person name="Barry K."/>
            <person name="Miller A.N."/>
            <person name="Grigoriev I.V."/>
            <person name="Debuchy R."/>
            <person name="Gladieux P."/>
            <person name="Thoren M.H."/>
            <person name="Johannesson H."/>
        </authorList>
    </citation>
    <scope>NUCLEOTIDE SEQUENCE</scope>
    <source>
        <strain evidence="2">PSN243</strain>
    </source>
</reference>
<comment type="caution">
    <text evidence="2">The sequence shown here is derived from an EMBL/GenBank/DDBJ whole genome shotgun (WGS) entry which is preliminary data.</text>
</comment>
<name>A0AAV9GMR4_9PEZI</name>
<sequence>MDQSKQPSRSPSPTLNGDDKPEAPAARSQYAYVDKRIKANPDAQPKKKGKLSSFLSKFQSPAVKASTAIREREMLEQERTGVVKVSVTDTNRSSNAWVLS</sequence>
<proteinExistence type="predicted"/>
<dbReference type="EMBL" id="MU865941">
    <property type="protein sequence ID" value="KAK4448775.1"/>
    <property type="molecule type" value="Genomic_DNA"/>
</dbReference>
<gene>
    <name evidence="2" type="ORF">QBC34DRAFT_406708</name>
</gene>
<feature type="region of interest" description="Disordered" evidence="1">
    <location>
        <begin position="1"/>
        <end position="29"/>
    </location>
</feature>
<evidence type="ECO:0000313" key="2">
    <source>
        <dbReference type="EMBL" id="KAK4448775.1"/>
    </source>
</evidence>